<sequence>MIAVNPPRRSPRGPDRKRDSERTRERLLEAAEIEFGEHGYAGARISAIARRAGVNQQLISYYFDGKEGLFRALQDRWKTISGPATSADRPLAEVVTDFLRLNVEHRAGARLLAFSGLTDTEPMPDDPIFAGMVDDLRRRQEAGEIAAGLDPAYVMLVLFGAVLAPTVVPQVARQFTGLAADSPEFHQRYAAQLELLVARLADPRPASPTVSDPDQMPSTSTPA</sequence>
<dbReference type="Gene3D" id="1.10.357.10">
    <property type="entry name" value="Tetracycline Repressor, domain 2"/>
    <property type="match status" value="1"/>
</dbReference>
<evidence type="ECO:0000256" key="1">
    <source>
        <dbReference type="ARBA" id="ARBA00023125"/>
    </source>
</evidence>
<name>A0ABQ3WR63_9ACTN</name>
<dbReference type="EMBL" id="BOMF01000107">
    <property type="protein sequence ID" value="GID48778.1"/>
    <property type="molecule type" value="Genomic_DNA"/>
</dbReference>
<feature type="DNA-binding region" description="H-T-H motif" evidence="2">
    <location>
        <begin position="44"/>
        <end position="63"/>
    </location>
</feature>
<dbReference type="Pfam" id="PF00440">
    <property type="entry name" value="TetR_N"/>
    <property type="match status" value="1"/>
</dbReference>
<feature type="compositionally biased region" description="Polar residues" evidence="3">
    <location>
        <begin position="208"/>
        <end position="223"/>
    </location>
</feature>
<evidence type="ECO:0000256" key="3">
    <source>
        <dbReference type="SAM" id="MobiDB-lite"/>
    </source>
</evidence>
<dbReference type="InterPro" id="IPR009057">
    <property type="entry name" value="Homeodomain-like_sf"/>
</dbReference>
<evidence type="ECO:0000256" key="2">
    <source>
        <dbReference type="PROSITE-ProRule" id="PRU00335"/>
    </source>
</evidence>
<feature type="region of interest" description="Disordered" evidence="3">
    <location>
        <begin position="1"/>
        <end position="23"/>
    </location>
</feature>
<evidence type="ECO:0000259" key="4">
    <source>
        <dbReference type="PROSITE" id="PS50977"/>
    </source>
</evidence>
<dbReference type="InterPro" id="IPR036271">
    <property type="entry name" value="Tet_transcr_reg_TetR-rel_C_sf"/>
</dbReference>
<dbReference type="InterPro" id="IPR001647">
    <property type="entry name" value="HTH_TetR"/>
</dbReference>
<keyword evidence="1 2" id="KW-0238">DNA-binding</keyword>
<dbReference type="PANTHER" id="PTHR30328">
    <property type="entry name" value="TRANSCRIPTIONAL REPRESSOR"/>
    <property type="match status" value="1"/>
</dbReference>
<evidence type="ECO:0000313" key="5">
    <source>
        <dbReference type="EMBL" id="GID48778.1"/>
    </source>
</evidence>
<reference evidence="5" key="1">
    <citation type="submission" date="2021-01" db="EMBL/GenBank/DDBJ databases">
        <title>Whole genome shotgun sequence of Actinoplanes capillaceus NBRC 16408.</title>
        <authorList>
            <person name="Komaki H."/>
            <person name="Tamura T."/>
        </authorList>
    </citation>
    <scope>NUCLEOTIDE SEQUENCE [LARGE SCALE GENOMIC DNA]</scope>
    <source>
        <strain evidence="5">NBRC 16408</strain>
    </source>
</reference>
<comment type="caution">
    <text evidence="5">The sequence shown here is derived from an EMBL/GenBank/DDBJ whole genome shotgun (WGS) entry which is preliminary data.</text>
</comment>
<proteinExistence type="predicted"/>
<dbReference type="PRINTS" id="PR00455">
    <property type="entry name" value="HTHTETR"/>
</dbReference>
<feature type="compositionally biased region" description="Basic and acidic residues" evidence="3">
    <location>
        <begin position="12"/>
        <end position="23"/>
    </location>
</feature>
<organism evidence="5">
    <name type="scientific">Actinoplanes campanulatus</name>
    <dbReference type="NCBI Taxonomy" id="113559"/>
    <lineage>
        <taxon>Bacteria</taxon>
        <taxon>Bacillati</taxon>
        <taxon>Actinomycetota</taxon>
        <taxon>Actinomycetes</taxon>
        <taxon>Micromonosporales</taxon>
        <taxon>Micromonosporaceae</taxon>
        <taxon>Actinoplanes</taxon>
    </lineage>
</organism>
<dbReference type="PROSITE" id="PS50977">
    <property type="entry name" value="HTH_TETR_2"/>
    <property type="match status" value="1"/>
</dbReference>
<dbReference type="SUPFAM" id="SSF46689">
    <property type="entry name" value="Homeodomain-like"/>
    <property type="match status" value="1"/>
</dbReference>
<dbReference type="PANTHER" id="PTHR30328:SF54">
    <property type="entry name" value="HTH-TYPE TRANSCRIPTIONAL REPRESSOR SCO4008"/>
    <property type="match status" value="1"/>
</dbReference>
<gene>
    <name evidence="5" type="ORF">Aca07nite_60530</name>
</gene>
<accession>A0ABQ3WR63</accession>
<feature type="region of interest" description="Disordered" evidence="3">
    <location>
        <begin position="203"/>
        <end position="223"/>
    </location>
</feature>
<dbReference type="InterPro" id="IPR050109">
    <property type="entry name" value="HTH-type_TetR-like_transc_reg"/>
</dbReference>
<protein>
    <recommendedName>
        <fullName evidence="4">HTH tetR-type domain-containing protein</fullName>
    </recommendedName>
</protein>
<feature type="domain" description="HTH tetR-type" evidence="4">
    <location>
        <begin position="21"/>
        <end position="81"/>
    </location>
</feature>
<dbReference type="SUPFAM" id="SSF48498">
    <property type="entry name" value="Tetracyclin repressor-like, C-terminal domain"/>
    <property type="match status" value="1"/>
</dbReference>